<dbReference type="OrthoDB" id="4327074at2759"/>
<keyword evidence="2" id="KW-1185">Reference proteome</keyword>
<dbReference type="EMBL" id="VTPC01090256">
    <property type="protein sequence ID" value="KAF2883881.1"/>
    <property type="molecule type" value="Genomic_DNA"/>
</dbReference>
<organism evidence="1 2">
    <name type="scientific">Ignelater luminosus</name>
    <name type="common">Cucubano</name>
    <name type="synonym">Pyrophorus luminosus</name>
    <dbReference type="NCBI Taxonomy" id="2038154"/>
    <lineage>
        <taxon>Eukaryota</taxon>
        <taxon>Metazoa</taxon>
        <taxon>Ecdysozoa</taxon>
        <taxon>Arthropoda</taxon>
        <taxon>Hexapoda</taxon>
        <taxon>Insecta</taxon>
        <taxon>Pterygota</taxon>
        <taxon>Neoptera</taxon>
        <taxon>Endopterygota</taxon>
        <taxon>Coleoptera</taxon>
        <taxon>Polyphaga</taxon>
        <taxon>Elateriformia</taxon>
        <taxon>Elateroidea</taxon>
        <taxon>Elateridae</taxon>
        <taxon>Agrypninae</taxon>
        <taxon>Pyrophorini</taxon>
        <taxon>Ignelater</taxon>
    </lineage>
</organism>
<proteinExistence type="predicted"/>
<accession>A0A8K0CE49</accession>
<evidence type="ECO:0008006" key="3">
    <source>
        <dbReference type="Google" id="ProtNLM"/>
    </source>
</evidence>
<sequence length="325" mass="36793">MAPENELSIENRLAIIALRKYDLSLRETSTQEGVSLWVVQYTLKRYELTSNNNDRPCQGKRVSTEAKDKMIFTFKQEDKLCEYAVRVAKMFYEISPKELSNLAFKFATANKIVVSENWSASEQASSNWLTKSMQRHRNLSICVPEATSVAEGEKRVGGMTSAERETNITMVLAVNAKGNSVPSIFVFPRKFYREHFVQDGPVGCCGSANPSRPAFLTLMKHFMKTTNWKIQWINIAQEARTSYFLLYPTRLSSIPHIYEYNVSKNYLATVIRLKINQVSKASAHQAAKGLSSLGVSMRSVFDGGKSFPMMKVQKENLEVKPQGQN</sequence>
<dbReference type="Proteomes" id="UP000801492">
    <property type="component" value="Unassembled WGS sequence"/>
</dbReference>
<comment type="caution">
    <text evidence="1">The sequence shown here is derived from an EMBL/GenBank/DDBJ whole genome shotgun (WGS) entry which is preliminary data.</text>
</comment>
<dbReference type="AlphaFoldDB" id="A0A8K0CE49"/>
<evidence type="ECO:0000313" key="2">
    <source>
        <dbReference type="Proteomes" id="UP000801492"/>
    </source>
</evidence>
<protein>
    <recommendedName>
        <fullName evidence="3">HTH CENPB-type domain-containing protein</fullName>
    </recommendedName>
</protein>
<reference evidence="1" key="1">
    <citation type="submission" date="2019-08" db="EMBL/GenBank/DDBJ databases">
        <title>The genome of the North American firefly Photinus pyralis.</title>
        <authorList>
            <consortium name="Photinus pyralis genome working group"/>
            <person name="Fallon T.R."/>
            <person name="Sander Lower S.E."/>
            <person name="Weng J.-K."/>
        </authorList>
    </citation>
    <scope>NUCLEOTIDE SEQUENCE</scope>
    <source>
        <strain evidence="1">TRF0915ILg1</strain>
        <tissue evidence="1">Whole body</tissue>
    </source>
</reference>
<name>A0A8K0CE49_IGNLU</name>
<gene>
    <name evidence="1" type="ORF">ILUMI_22266</name>
</gene>
<evidence type="ECO:0000313" key="1">
    <source>
        <dbReference type="EMBL" id="KAF2883881.1"/>
    </source>
</evidence>